<dbReference type="OrthoDB" id="4556899at2"/>
<name>A0A401UE94_9BACT</name>
<comment type="caution">
    <text evidence="1">The sequence shown here is derived from an EMBL/GenBank/DDBJ whole genome shotgun (WGS) entry which is preliminary data.</text>
</comment>
<evidence type="ECO:0000313" key="1">
    <source>
        <dbReference type="EMBL" id="GCC53231.1"/>
    </source>
</evidence>
<sequence length="84" mass="10047">MTVKKEILLELLRLELEIDSKFTDEMIELNLLWFFVQDDLAALKWASFIEKYYGILIPDCNVDLFFFSDLEYMNQQINKCLVSK</sequence>
<reference evidence="1 2" key="1">
    <citation type="submission" date="2018-11" db="EMBL/GenBank/DDBJ databases">
        <title>Chryseotalea sanarue gen. nov., sp., nov., a member of the family Cytophagaceae, isolated from a brackish lake in Hamamatsu Japan.</title>
        <authorList>
            <person name="Maejima Y."/>
            <person name="Iino T."/>
            <person name="Muraguchi Y."/>
            <person name="Fukuda K."/>
            <person name="Ohkuma M."/>
            <person name="Moriuchi R."/>
            <person name="Dohra H."/>
            <person name="Kimbara K."/>
            <person name="Shintani M."/>
        </authorList>
    </citation>
    <scope>NUCLEOTIDE SEQUENCE [LARGE SCALE GENOMIC DNA]</scope>
    <source>
        <strain evidence="1 2">Ys</strain>
    </source>
</reference>
<keyword evidence="2" id="KW-1185">Reference proteome</keyword>
<dbReference type="AlphaFoldDB" id="A0A401UE94"/>
<dbReference type="EMBL" id="BHXQ01000007">
    <property type="protein sequence ID" value="GCC53231.1"/>
    <property type="molecule type" value="Genomic_DNA"/>
</dbReference>
<evidence type="ECO:0000313" key="2">
    <source>
        <dbReference type="Proteomes" id="UP000288227"/>
    </source>
</evidence>
<accession>A0A401UE94</accession>
<organism evidence="1 2">
    <name type="scientific">Chryseotalea sanaruensis</name>
    <dbReference type="NCBI Taxonomy" id="2482724"/>
    <lineage>
        <taxon>Bacteria</taxon>
        <taxon>Pseudomonadati</taxon>
        <taxon>Bacteroidota</taxon>
        <taxon>Cytophagia</taxon>
        <taxon>Cytophagales</taxon>
        <taxon>Chryseotaleaceae</taxon>
        <taxon>Chryseotalea</taxon>
    </lineage>
</organism>
<gene>
    <name evidence="1" type="ORF">SanaruYs_34740</name>
</gene>
<proteinExistence type="predicted"/>
<protein>
    <submittedName>
        <fullName evidence="1">Uncharacterized protein</fullName>
    </submittedName>
</protein>
<dbReference type="Proteomes" id="UP000288227">
    <property type="component" value="Unassembled WGS sequence"/>
</dbReference>